<organism evidence="1 2">
    <name type="scientific">Leptospira barantonii</name>
    <dbReference type="NCBI Taxonomy" id="2023184"/>
    <lineage>
        <taxon>Bacteria</taxon>
        <taxon>Pseudomonadati</taxon>
        <taxon>Spirochaetota</taxon>
        <taxon>Spirochaetia</taxon>
        <taxon>Leptospirales</taxon>
        <taxon>Leptospiraceae</taxon>
        <taxon>Leptospira</taxon>
    </lineage>
</organism>
<dbReference type="Proteomes" id="UP000231879">
    <property type="component" value="Unassembled WGS sequence"/>
</dbReference>
<keyword evidence="2" id="KW-1185">Reference proteome</keyword>
<proteinExistence type="predicted"/>
<protein>
    <submittedName>
        <fullName evidence="1">Uncharacterized protein</fullName>
    </submittedName>
</protein>
<dbReference type="EMBL" id="NPDS01000004">
    <property type="protein sequence ID" value="PJZ57394.1"/>
    <property type="molecule type" value="Genomic_DNA"/>
</dbReference>
<gene>
    <name evidence="1" type="ORF">CH367_10520</name>
</gene>
<accession>A0ABX4NKR6</accession>
<comment type="caution">
    <text evidence="1">The sequence shown here is derived from an EMBL/GenBank/DDBJ whole genome shotgun (WGS) entry which is preliminary data.</text>
</comment>
<evidence type="ECO:0000313" key="2">
    <source>
        <dbReference type="Proteomes" id="UP000231879"/>
    </source>
</evidence>
<sequence>MFLFCSLECVFIENKIETKVNRSESDCSFYQLKFSEDSDYSGMYSKNSWLYRASLLSNFEYGIRQGVEDVNKTCRSVSNNDAPRKHINILLKSTMTQRNPDEMAELRKNVVTLFSAITLFLIPSWYEYYYKHQWNVGGGSKCQQSYETSDSVTVYIGFVYLFVPWKWDSAIISMPIESKFYKQTLDIISEYERACSGQI</sequence>
<evidence type="ECO:0000313" key="1">
    <source>
        <dbReference type="EMBL" id="PJZ57394.1"/>
    </source>
</evidence>
<name>A0ABX4NKR6_9LEPT</name>
<reference evidence="1 2" key="1">
    <citation type="submission" date="2017-07" db="EMBL/GenBank/DDBJ databases">
        <title>Leptospira spp. isolated from tropical soils.</title>
        <authorList>
            <person name="Thibeaux R."/>
            <person name="Iraola G."/>
            <person name="Ferres I."/>
            <person name="Bierque E."/>
            <person name="Girault D."/>
            <person name="Soupe-Gilbert M.-E."/>
            <person name="Picardeau M."/>
            <person name="Goarant C."/>
        </authorList>
    </citation>
    <scope>NUCLEOTIDE SEQUENCE [LARGE SCALE GENOMIC DNA]</scope>
    <source>
        <strain evidence="1 2">FH4-C-A1</strain>
    </source>
</reference>